<evidence type="ECO:0000256" key="11">
    <source>
        <dbReference type="PROSITE-ProRule" id="PRU10061"/>
    </source>
</evidence>
<dbReference type="GO" id="GO:0005576">
    <property type="term" value="C:extracellular region"/>
    <property type="evidence" value="ECO:0007669"/>
    <property type="project" value="UniProtKB-SubCell"/>
</dbReference>
<comment type="subcellular location">
    <subcellularLocation>
        <location evidence="2">Secreted</location>
    </subcellularLocation>
</comment>
<proteinExistence type="inferred from homology"/>
<evidence type="ECO:0000256" key="12">
    <source>
        <dbReference type="RuleBase" id="RU361174"/>
    </source>
</evidence>
<dbReference type="PANTHER" id="PTHR31490">
    <property type="entry name" value="GLYCOSYL HYDROLASE"/>
    <property type="match status" value="1"/>
</dbReference>
<dbReference type="Proteomes" id="UP001303647">
    <property type="component" value="Unassembled WGS sequence"/>
</dbReference>
<sequence length="335" mass="36051">MAYTLKTFLVASVATAGLVAAQGLHDAATAAGKKYFGTELSGYVMSDAEANEIAKNAQDFGQYTCENEMKFDALQPSQDAFNYDGADQIVAQAEANGQIMRCHTLVWHNQVPSWVKDGGFDKNALIEIMKNHIANVVGHYKGKCYAWDVVNEALNEDGTYRSSDSVWGSTIGPEFIPIAFAAAAEADPDAKLYYNDYNCDRPGAKATGALNLIKMVQDAGAPIHGFGMQGHLTTGQVGDASQYVENMQAFAALGVEVAFTELDIATPAGSPDFNQQAADYATVVSACKQVEACVGITTWGFTDRYTWIGDSAPLIWDKDLQKKAAYDAIINAWSA</sequence>
<evidence type="ECO:0000256" key="1">
    <source>
        <dbReference type="ARBA" id="ARBA00000681"/>
    </source>
</evidence>
<keyword evidence="13" id="KW-0732">Signal</keyword>
<comment type="catalytic activity">
    <reaction evidence="1 12">
        <text>Endohydrolysis of (1-&gt;4)-beta-D-xylosidic linkages in xylans.</text>
        <dbReference type="EC" id="3.2.1.8"/>
    </reaction>
</comment>
<feature type="signal peptide" evidence="13">
    <location>
        <begin position="1"/>
        <end position="21"/>
    </location>
</feature>
<dbReference type="PROSITE" id="PS00591">
    <property type="entry name" value="GH10_1"/>
    <property type="match status" value="1"/>
</dbReference>
<comment type="similarity">
    <text evidence="4 12">Belongs to the glycosyl hydrolase 10 (cellulase F) family.</text>
</comment>
<dbReference type="AlphaFoldDB" id="A0AAN7HQB6"/>
<keyword evidence="9 12" id="KW-0326">Glycosidase</keyword>
<keyword evidence="16" id="KW-1185">Reference proteome</keyword>
<dbReference type="Gene3D" id="3.20.20.80">
    <property type="entry name" value="Glycosidases"/>
    <property type="match status" value="1"/>
</dbReference>
<evidence type="ECO:0000256" key="10">
    <source>
        <dbReference type="ARBA" id="ARBA00023326"/>
    </source>
</evidence>
<evidence type="ECO:0000256" key="3">
    <source>
        <dbReference type="ARBA" id="ARBA00004851"/>
    </source>
</evidence>
<organism evidence="15 16">
    <name type="scientific">Corynascus novoguineensis</name>
    <dbReference type="NCBI Taxonomy" id="1126955"/>
    <lineage>
        <taxon>Eukaryota</taxon>
        <taxon>Fungi</taxon>
        <taxon>Dikarya</taxon>
        <taxon>Ascomycota</taxon>
        <taxon>Pezizomycotina</taxon>
        <taxon>Sordariomycetes</taxon>
        <taxon>Sordariomycetidae</taxon>
        <taxon>Sordariales</taxon>
        <taxon>Chaetomiaceae</taxon>
        <taxon>Corynascus</taxon>
    </lineage>
</organism>
<dbReference type="EC" id="3.2.1.8" evidence="12"/>
<feature type="active site" description="Nucleophile" evidence="11">
    <location>
        <position position="261"/>
    </location>
</feature>
<reference evidence="15" key="2">
    <citation type="submission" date="2023-05" db="EMBL/GenBank/DDBJ databases">
        <authorList>
            <consortium name="Lawrence Berkeley National Laboratory"/>
            <person name="Steindorff A."/>
            <person name="Hensen N."/>
            <person name="Bonometti L."/>
            <person name="Westerberg I."/>
            <person name="Brannstrom I.O."/>
            <person name="Guillou S."/>
            <person name="Cros-Aarteil S."/>
            <person name="Calhoun S."/>
            <person name="Haridas S."/>
            <person name="Kuo A."/>
            <person name="Mondo S."/>
            <person name="Pangilinan J."/>
            <person name="Riley R."/>
            <person name="Labutti K."/>
            <person name="Andreopoulos B."/>
            <person name="Lipzen A."/>
            <person name="Chen C."/>
            <person name="Yanf M."/>
            <person name="Daum C."/>
            <person name="Ng V."/>
            <person name="Clum A."/>
            <person name="Ohm R."/>
            <person name="Martin F."/>
            <person name="Silar P."/>
            <person name="Natvig D."/>
            <person name="Lalanne C."/>
            <person name="Gautier V."/>
            <person name="Ament-Velasquez S.L."/>
            <person name="Kruys A."/>
            <person name="Hutchinson M.I."/>
            <person name="Powell A.J."/>
            <person name="Barry K."/>
            <person name="Miller A.N."/>
            <person name="Grigoriev I.V."/>
            <person name="Debuchy R."/>
            <person name="Gladieux P."/>
            <person name="Thoren M.H."/>
            <person name="Johannesson H."/>
        </authorList>
    </citation>
    <scope>NUCLEOTIDE SEQUENCE</scope>
    <source>
        <strain evidence="15">CBS 359.72</strain>
    </source>
</reference>
<dbReference type="GO" id="GO:0045493">
    <property type="term" value="P:xylan catabolic process"/>
    <property type="evidence" value="ECO:0007669"/>
    <property type="project" value="UniProtKB-KW"/>
</dbReference>
<dbReference type="PROSITE" id="PS51760">
    <property type="entry name" value="GH10_2"/>
    <property type="match status" value="1"/>
</dbReference>
<evidence type="ECO:0000256" key="13">
    <source>
        <dbReference type="SAM" id="SignalP"/>
    </source>
</evidence>
<dbReference type="PRINTS" id="PR00134">
    <property type="entry name" value="GLHYDRLASE10"/>
</dbReference>
<dbReference type="Pfam" id="PF00331">
    <property type="entry name" value="Glyco_hydro_10"/>
    <property type="match status" value="1"/>
</dbReference>
<keyword evidence="10 12" id="KW-0624">Polysaccharide degradation</keyword>
<dbReference type="EMBL" id="MU857637">
    <property type="protein sequence ID" value="KAK4248433.1"/>
    <property type="molecule type" value="Genomic_DNA"/>
</dbReference>
<gene>
    <name evidence="15" type="ORF">C7999DRAFT_31059</name>
</gene>
<keyword evidence="5" id="KW-0964">Secreted</keyword>
<evidence type="ECO:0000256" key="6">
    <source>
        <dbReference type="ARBA" id="ARBA00022651"/>
    </source>
</evidence>
<keyword evidence="6" id="KW-0858">Xylan degradation</keyword>
<keyword evidence="7 12" id="KW-0378">Hydrolase</keyword>
<evidence type="ECO:0000256" key="7">
    <source>
        <dbReference type="ARBA" id="ARBA00022801"/>
    </source>
</evidence>
<name>A0AAN7HQB6_9PEZI</name>
<keyword evidence="8 12" id="KW-0119">Carbohydrate metabolism</keyword>
<dbReference type="SUPFAM" id="SSF51445">
    <property type="entry name" value="(Trans)glycosidases"/>
    <property type="match status" value="1"/>
</dbReference>
<dbReference type="GO" id="GO:0031176">
    <property type="term" value="F:endo-1,4-beta-xylanase activity"/>
    <property type="evidence" value="ECO:0007669"/>
    <property type="project" value="UniProtKB-EC"/>
</dbReference>
<comment type="pathway">
    <text evidence="3">Glycan degradation; xylan degradation.</text>
</comment>
<dbReference type="InterPro" id="IPR001000">
    <property type="entry name" value="GH10_dom"/>
</dbReference>
<protein>
    <recommendedName>
        <fullName evidence="12">Beta-xylanase</fullName>
        <ecNumber evidence="12">3.2.1.8</ecNumber>
    </recommendedName>
</protein>
<dbReference type="PANTHER" id="PTHR31490:SF35">
    <property type="entry name" value="ENDO-1,4-BETA-XYLANASE"/>
    <property type="match status" value="1"/>
</dbReference>
<feature type="domain" description="GH10" evidence="14">
    <location>
        <begin position="21"/>
        <end position="332"/>
    </location>
</feature>
<evidence type="ECO:0000256" key="9">
    <source>
        <dbReference type="ARBA" id="ARBA00023295"/>
    </source>
</evidence>
<dbReference type="InterPro" id="IPR017853">
    <property type="entry name" value="GH"/>
</dbReference>
<dbReference type="SMART" id="SM00633">
    <property type="entry name" value="Glyco_10"/>
    <property type="match status" value="1"/>
</dbReference>
<evidence type="ECO:0000256" key="4">
    <source>
        <dbReference type="ARBA" id="ARBA00007495"/>
    </source>
</evidence>
<reference evidence="15" key="1">
    <citation type="journal article" date="2023" name="Mol. Phylogenet. Evol.">
        <title>Genome-scale phylogeny and comparative genomics of the fungal order Sordariales.</title>
        <authorList>
            <person name="Hensen N."/>
            <person name="Bonometti L."/>
            <person name="Westerberg I."/>
            <person name="Brannstrom I.O."/>
            <person name="Guillou S."/>
            <person name="Cros-Aarteil S."/>
            <person name="Calhoun S."/>
            <person name="Haridas S."/>
            <person name="Kuo A."/>
            <person name="Mondo S."/>
            <person name="Pangilinan J."/>
            <person name="Riley R."/>
            <person name="LaButti K."/>
            <person name="Andreopoulos B."/>
            <person name="Lipzen A."/>
            <person name="Chen C."/>
            <person name="Yan M."/>
            <person name="Daum C."/>
            <person name="Ng V."/>
            <person name="Clum A."/>
            <person name="Steindorff A."/>
            <person name="Ohm R.A."/>
            <person name="Martin F."/>
            <person name="Silar P."/>
            <person name="Natvig D.O."/>
            <person name="Lalanne C."/>
            <person name="Gautier V."/>
            <person name="Ament-Velasquez S.L."/>
            <person name="Kruys A."/>
            <person name="Hutchinson M.I."/>
            <person name="Powell A.J."/>
            <person name="Barry K."/>
            <person name="Miller A.N."/>
            <person name="Grigoriev I.V."/>
            <person name="Debuchy R."/>
            <person name="Gladieux P."/>
            <person name="Hiltunen Thoren M."/>
            <person name="Johannesson H."/>
        </authorList>
    </citation>
    <scope>NUCLEOTIDE SEQUENCE</scope>
    <source>
        <strain evidence="15">CBS 359.72</strain>
    </source>
</reference>
<evidence type="ECO:0000256" key="2">
    <source>
        <dbReference type="ARBA" id="ARBA00004613"/>
    </source>
</evidence>
<accession>A0AAN7HQB6</accession>
<dbReference type="InterPro" id="IPR044846">
    <property type="entry name" value="GH10"/>
</dbReference>
<evidence type="ECO:0000313" key="15">
    <source>
        <dbReference type="EMBL" id="KAK4248433.1"/>
    </source>
</evidence>
<evidence type="ECO:0000313" key="16">
    <source>
        <dbReference type="Proteomes" id="UP001303647"/>
    </source>
</evidence>
<feature type="chain" id="PRO_5042932376" description="Beta-xylanase" evidence="13">
    <location>
        <begin position="22"/>
        <end position="335"/>
    </location>
</feature>
<evidence type="ECO:0000259" key="14">
    <source>
        <dbReference type="PROSITE" id="PS51760"/>
    </source>
</evidence>
<evidence type="ECO:0000256" key="8">
    <source>
        <dbReference type="ARBA" id="ARBA00023277"/>
    </source>
</evidence>
<comment type="caution">
    <text evidence="15">The sequence shown here is derived from an EMBL/GenBank/DDBJ whole genome shotgun (WGS) entry which is preliminary data.</text>
</comment>
<dbReference type="InterPro" id="IPR031158">
    <property type="entry name" value="GH10_AS"/>
</dbReference>
<evidence type="ECO:0000256" key="5">
    <source>
        <dbReference type="ARBA" id="ARBA00022525"/>
    </source>
</evidence>